<dbReference type="InterPro" id="IPR044492">
    <property type="entry name" value="P_typ_ATPase_HD_dom"/>
</dbReference>
<dbReference type="PROSITE" id="PS00154">
    <property type="entry name" value="ATPASE_E1_E2"/>
    <property type="match status" value="1"/>
</dbReference>
<dbReference type="SUPFAM" id="SSF81653">
    <property type="entry name" value="Calcium ATPase, transduction domain A"/>
    <property type="match status" value="1"/>
</dbReference>
<dbReference type="GO" id="GO:0005886">
    <property type="term" value="C:plasma membrane"/>
    <property type="evidence" value="ECO:0007669"/>
    <property type="project" value="TreeGrafter"/>
</dbReference>
<dbReference type="FunFam" id="3.40.50.1000:FF:000193">
    <property type="entry name" value="Plasma membrane calcium-transporting ATPase 2"/>
    <property type="match status" value="1"/>
</dbReference>
<dbReference type="RefSeq" id="XP_068363699.1">
    <property type="nucleotide sequence ID" value="XM_068501167.1"/>
</dbReference>
<keyword evidence="8 14" id="KW-0067">ATP-binding</keyword>
<dbReference type="Gene3D" id="2.70.150.10">
    <property type="entry name" value="Calcium-transporting ATPase, cytoplasmic transduction domain A"/>
    <property type="match status" value="1"/>
</dbReference>
<organism evidence="17 18">
    <name type="scientific">Tritrichomonas foetus</name>
    <dbReference type="NCBI Taxonomy" id="1144522"/>
    <lineage>
        <taxon>Eukaryota</taxon>
        <taxon>Metamonada</taxon>
        <taxon>Parabasalia</taxon>
        <taxon>Tritrichomonadida</taxon>
        <taxon>Tritrichomonadidae</taxon>
        <taxon>Tritrichomonas</taxon>
    </lineage>
</organism>
<keyword evidence="12 14" id="KW-0406">Ion transport</keyword>
<feature type="transmembrane region" description="Helical" evidence="14">
    <location>
        <begin position="777"/>
        <end position="794"/>
    </location>
</feature>
<evidence type="ECO:0000256" key="15">
    <source>
        <dbReference type="SAM" id="MobiDB-lite"/>
    </source>
</evidence>
<dbReference type="InterPro" id="IPR008250">
    <property type="entry name" value="ATPase_P-typ_transduc_dom_A_sf"/>
</dbReference>
<evidence type="ECO:0000256" key="7">
    <source>
        <dbReference type="ARBA" id="ARBA00022837"/>
    </source>
</evidence>
<dbReference type="InterPro" id="IPR006068">
    <property type="entry name" value="ATPase_P-typ_cation-transptr_C"/>
</dbReference>
<dbReference type="InterPro" id="IPR023214">
    <property type="entry name" value="HAD_sf"/>
</dbReference>
<comment type="subcellular location">
    <subcellularLocation>
        <location evidence="1">Endomembrane system</location>
        <topology evidence="1">Multi-pass membrane protein</topology>
    </subcellularLocation>
    <subcellularLocation>
        <location evidence="14">Membrane</location>
        <topology evidence="14">Multi-pass membrane protein</topology>
    </subcellularLocation>
</comment>
<proteinExistence type="inferred from homology"/>
<keyword evidence="6 14" id="KW-0547">Nucleotide-binding</keyword>
<dbReference type="InterPro" id="IPR023298">
    <property type="entry name" value="ATPase_P-typ_TM_dom_sf"/>
</dbReference>
<evidence type="ECO:0000313" key="18">
    <source>
        <dbReference type="Proteomes" id="UP000179807"/>
    </source>
</evidence>
<dbReference type="Gene3D" id="3.40.1110.10">
    <property type="entry name" value="Calcium-transporting ATPase, cytoplasmic domain N"/>
    <property type="match status" value="1"/>
</dbReference>
<gene>
    <name evidence="17" type="primary">ACA11</name>
    <name evidence="17" type="ORF">TRFO_20050</name>
</gene>
<dbReference type="InterPro" id="IPR036412">
    <property type="entry name" value="HAD-like_sf"/>
</dbReference>
<keyword evidence="13 14" id="KW-0472">Membrane</keyword>
<dbReference type="GO" id="GO:0012505">
    <property type="term" value="C:endomembrane system"/>
    <property type="evidence" value="ECO:0007669"/>
    <property type="project" value="UniProtKB-SubCell"/>
</dbReference>
<dbReference type="PANTHER" id="PTHR24093:SF369">
    <property type="entry name" value="CALCIUM-TRANSPORTING ATPASE"/>
    <property type="match status" value="1"/>
</dbReference>
<feature type="transmembrane region" description="Helical" evidence="14">
    <location>
        <begin position="846"/>
        <end position="866"/>
    </location>
</feature>
<feature type="domain" description="Cation-transporting P-type ATPase N-terminal" evidence="16">
    <location>
        <begin position="31"/>
        <end position="106"/>
    </location>
</feature>
<dbReference type="PRINTS" id="PR00119">
    <property type="entry name" value="CATATPASE"/>
</dbReference>
<dbReference type="InterPro" id="IPR006408">
    <property type="entry name" value="P-type_ATPase_IIB"/>
</dbReference>
<dbReference type="Gene3D" id="3.40.50.1000">
    <property type="entry name" value="HAD superfamily/HAD-like"/>
    <property type="match status" value="1"/>
</dbReference>
<evidence type="ECO:0000256" key="4">
    <source>
        <dbReference type="ARBA" id="ARBA00022692"/>
    </source>
</evidence>
<evidence type="ECO:0000256" key="9">
    <source>
        <dbReference type="ARBA" id="ARBA00022842"/>
    </source>
</evidence>
<feature type="transmembrane region" description="Helical" evidence="14">
    <location>
        <begin position="887"/>
        <end position="913"/>
    </location>
</feature>
<protein>
    <recommendedName>
        <fullName evidence="14">Calcium-transporting ATPase</fullName>
        <ecNumber evidence="14">7.2.2.10</ecNumber>
    </recommendedName>
</protein>
<feature type="compositionally biased region" description="Polar residues" evidence="15">
    <location>
        <begin position="978"/>
        <end position="989"/>
    </location>
</feature>
<accession>A0A1J4KH98</accession>
<dbReference type="GeneID" id="94835871"/>
<comment type="caution">
    <text evidence="17">The sequence shown here is derived from an EMBL/GenBank/DDBJ whole genome shotgun (WGS) entry which is preliminary data.</text>
</comment>
<dbReference type="SUPFAM" id="SSF81665">
    <property type="entry name" value="Calcium ATPase, transmembrane domain M"/>
    <property type="match status" value="1"/>
</dbReference>
<dbReference type="Proteomes" id="UP000179807">
    <property type="component" value="Unassembled WGS sequence"/>
</dbReference>
<dbReference type="OrthoDB" id="3010460at2759"/>
<comment type="similarity">
    <text evidence="14">Belongs to the cation transport ATPase (P-type) (TC 3.A.3) family.</text>
</comment>
<feature type="region of interest" description="Disordered" evidence="15">
    <location>
        <begin position="968"/>
        <end position="989"/>
    </location>
</feature>
<feature type="transmembrane region" description="Helical" evidence="14">
    <location>
        <begin position="822"/>
        <end position="840"/>
    </location>
</feature>
<evidence type="ECO:0000256" key="3">
    <source>
        <dbReference type="ARBA" id="ARBA00022568"/>
    </source>
</evidence>
<dbReference type="EMBL" id="MLAK01000607">
    <property type="protein sequence ID" value="OHT10563.1"/>
    <property type="molecule type" value="Genomic_DNA"/>
</dbReference>
<dbReference type="InterPro" id="IPR023299">
    <property type="entry name" value="ATPase_P-typ_cyto_dom_N"/>
</dbReference>
<dbReference type="Pfam" id="PF00690">
    <property type="entry name" value="Cation_ATPase_N"/>
    <property type="match status" value="1"/>
</dbReference>
<keyword evidence="18" id="KW-1185">Reference proteome</keyword>
<keyword evidence="11 14" id="KW-1133">Transmembrane helix</keyword>
<dbReference type="PANTHER" id="PTHR24093">
    <property type="entry name" value="CATION TRANSPORTING ATPASE"/>
    <property type="match status" value="1"/>
</dbReference>
<dbReference type="Gene3D" id="1.20.1110.10">
    <property type="entry name" value="Calcium-transporting ATPase, transmembrane domain"/>
    <property type="match status" value="1"/>
</dbReference>
<dbReference type="EC" id="7.2.2.10" evidence="14"/>
<evidence type="ECO:0000256" key="6">
    <source>
        <dbReference type="ARBA" id="ARBA00022741"/>
    </source>
</evidence>
<evidence type="ECO:0000256" key="14">
    <source>
        <dbReference type="RuleBase" id="RU361146"/>
    </source>
</evidence>
<evidence type="ECO:0000256" key="13">
    <source>
        <dbReference type="ARBA" id="ARBA00023136"/>
    </source>
</evidence>
<dbReference type="InterPro" id="IPR059000">
    <property type="entry name" value="ATPase_P-type_domA"/>
</dbReference>
<dbReference type="GO" id="GO:0005524">
    <property type="term" value="F:ATP binding"/>
    <property type="evidence" value="ECO:0007669"/>
    <property type="project" value="UniProtKB-KW"/>
</dbReference>
<keyword evidence="10" id="KW-1278">Translocase</keyword>
<dbReference type="GO" id="GO:0005388">
    <property type="term" value="F:P-type calcium transporter activity"/>
    <property type="evidence" value="ECO:0007669"/>
    <property type="project" value="UniProtKB-EC"/>
</dbReference>
<dbReference type="InterPro" id="IPR018303">
    <property type="entry name" value="ATPase_P-typ_P_site"/>
</dbReference>
<dbReference type="GO" id="GO:0046872">
    <property type="term" value="F:metal ion binding"/>
    <property type="evidence" value="ECO:0007669"/>
    <property type="project" value="UniProtKB-KW"/>
</dbReference>
<keyword evidence="2 14" id="KW-0813">Transport</keyword>
<comment type="function">
    <text evidence="14">Catalyzes the hydrolysis of ATP coupled with the transport of calcium.</text>
</comment>
<dbReference type="NCBIfam" id="TIGR01517">
    <property type="entry name" value="ATPase-IIB_Ca"/>
    <property type="match status" value="1"/>
</dbReference>
<feature type="transmembrane region" description="Helical" evidence="14">
    <location>
        <begin position="89"/>
        <end position="108"/>
    </location>
</feature>
<evidence type="ECO:0000256" key="2">
    <source>
        <dbReference type="ARBA" id="ARBA00022448"/>
    </source>
</evidence>
<sequence length="989" mass="110792">MNSSSNYLTHDSMSMINEISNFFERSDSKKFYENYDIDYFIHFFRTDKENGIIDMNSLEERILKYGSNTLPDPPHKSFFQLVVDALNNLTLKILLTCALVGAVLHFAFPKSGVYGNYEILDFIDSISILVSVLIVTMVSSITDYIQQKNFLEINRLKDDFLVTVIRCSTIQQISSIDLVVGDVLLVRRGDKIPCDCLYLSGNNVKLNNSQLTGETTPIKISLDFPFLCSGSYVEEGDALILACAVGPNSQNGKLLLFVTENNTNVETPLERRLNNTALQLTYIGLAVSLLLFIIKLIVWSIKISKVKFEISFLSELVEPIMVCVTIFISIVPEGLPLAITLSLGFSMKVMVKDNNFIRHLNACETMGGATTICSDKTGTLTQNNMKVVRFYFNFSEYNTFFNNLSPNNRSLINKGIDILFKSIILNTTAYEHDGKLVGQSTECALIHWIRTEFGFLEDLNLMRASFQNNLEKVYDFDSQKKTMTSYYRSTVITNSNEQKINYCCYVKGAPDRLISRCTKAMTFDGNEVQLSLEDLAHINDIINEFSSNSLRTILIAYKDKINSLEEVQNLGDSPNNLTFIGIAGIEDPLRPEVCDSIELCKKAGVVVRMVTGDYINTAKSIALQCKIIEDPVNDLVMTGEEFSNSTKLDLIEKIPKLRVLARSSPLDKYRLVSLLMEMGEVVAVTGDGSNDAPALSKANVGLSMGKSGTELAKAASDIVILDDNFKSIVTALKWGRCVYDNVRCFLQYLLTMNIPSVLLVFVGYICKDQPPFTAIQLLWSNVIVGSLGSLALATNRPTDSLLERCPYGESDPIISPVMYRNMFLIAAYQSLFLFLIFFNILEKAEYDVTLTMMFATFVYSQIFNLFHARSSNVHVKATDGLFKNPTFFIIFVIDLIVQTIVIVFGGVIFSTVAMNYKQWIIVISISIGTVVIGFFIRMIPIKDNTKILLELNKKARIEALIQQCENAENNDNDSSSDITESNYLSASTL</sequence>
<dbReference type="AlphaFoldDB" id="A0A1J4KH98"/>
<dbReference type="SFLD" id="SFLDF00027">
    <property type="entry name" value="p-type_atpase"/>
    <property type="match status" value="1"/>
</dbReference>
<dbReference type="SMART" id="SM00831">
    <property type="entry name" value="Cation_ATPase_N"/>
    <property type="match status" value="1"/>
</dbReference>
<name>A0A1J4KH98_9EUKA</name>
<keyword evidence="7 14" id="KW-0106">Calcium</keyword>
<dbReference type="Pfam" id="PF00689">
    <property type="entry name" value="Cation_ATPase_C"/>
    <property type="match status" value="1"/>
</dbReference>
<keyword evidence="4 14" id="KW-0812">Transmembrane</keyword>
<dbReference type="PRINTS" id="PR00120">
    <property type="entry name" value="HATPASE"/>
</dbReference>
<evidence type="ECO:0000256" key="12">
    <source>
        <dbReference type="ARBA" id="ARBA00023065"/>
    </source>
</evidence>
<keyword evidence="9" id="KW-0460">Magnesium</keyword>
<evidence type="ECO:0000259" key="16">
    <source>
        <dbReference type="SMART" id="SM00831"/>
    </source>
</evidence>
<evidence type="ECO:0000256" key="11">
    <source>
        <dbReference type="ARBA" id="ARBA00022989"/>
    </source>
</evidence>
<feature type="transmembrane region" description="Helical" evidence="14">
    <location>
        <begin position="745"/>
        <end position="765"/>
    </location>
</feature>
<keyword evidence="3 14" id="KW-0109">Calcium transport</keyword>
<dbReference type="InterPro" id="IPR004014">
    <property type="entry name" value="ATPase_P-typ_cation-transptr_N"/>
</dbReference>
<dbReference type="Pfam" id="PF00122">
    <property type="entry name" value="E1-E2_ATPase"/>
    <property type="match status" value="1"/>
</dbReference>
<evidence type="ECO:0000256" key="1">
    <source>
        <dbReference type="ARBA" id="ARBA00004127"/>
    </source>
</evidence>
<evidence type="ECO:0000256" key="10">
    <source>
        <dbReference type="ARBA" id="ARBA00022967"/>
    </source>
</evidence>
<dbReference type="SUPFAM" id="SSF81660">
    <property type="entry name" value="Metal cation-transporting ATPase, ATP-binding domain N"/>
    <property type="match status" value="1"/>
</dbReference>
<feature type="transmembrane region" description="Helical" evidence="14">
    <location>
        <begin position="280"/>
        <end position="299"/>
    </location>
</feature>
<dbReference type="SUPFAM" id="SSF56784">
    <property type="entry name" value="HAD-like"/>
    <property type="match status" value="1"/>
</dbReference>
<dbReference type="SFLD" id="SFLDG00002">
    <property type="entry name" value="C1.7:_P-type_atpase_like"/>
    <property type="match status" value="1"/>
</dbReference>
<dbReference type="NCBIfam" id="TIGR01494">
    <property type="entry name" value="ATPase_P-type"/>
    <property type="match status" value="2"/>
</dbReference>
<feature type="transmembrane region" description="Helical" evidence="14">
    <location>
        <begin position="128"/>
        <end position="145"/>
    </location>
</feature>
<feature type="transmembrane region" description="Helical" evidence="14">
    <location>
        <begin position="319"/>
        <end position="345"/>
    </location>
</feature>
<evidence type="ECO:0000256" key="8">
    <source>
        <dbReference type="ARBA" id="ARBA00022840"/>
    </source>
</evidence>
<dbReference type="Pfam" id="PF13246">
    <property type="entry name" value="Cation_ATPase"/>
    <property type="match status" value="1"/>
</dbReference>
<feature type="transmembrane region" description="Helical" evidence="14">
    <location>
        <begin position="919"/>
        <end position="939"/>
    </location>
</feature>
<reference evidence="17" key="1">
    <citation type="submission" date="2016-10" db="EMBL/GenBank/DDBJ databases">
        <authorList>
            <person name="Benchimol M."/>
            <person name="Almeida L.G."/>
            <person name="Vasconcelos A.T."/>
            <person name="Perreira-Neves A."/>
            <person name="Rosa I.A."/>
            <person name="Tasca T."/>
            <person name="Bogo M.R."/>
            <person name="de Souza W."/>
        </authorList>
    </citation>
    <scope>NUCLEOTIDE SEQUENCE [LARGE SCALE GENOMIC DNA]</scope>
    <source>
        <strain evidence="17">K</strain>
    </source>
</reference>
<dbReference type="GO" id="GO:0016887">
    <property type="term" value="F:ATP hydrolysis activity"/>
    <property type="evidence" value="ECO:0007669"/>
    <property type="project" value="InterPro"/>
</dbReference>
<keyword evidence="5" id="KW-0479">Metal-binding</keyword>
<evidence type="ECO:0000256" key="5">
    <source>
        <dbReference type="ARBA" id="ARBA00022723"/>
    </source>
</evidence>
<evidence type="ECO:0000313" key="17">
    <source>
        <dbReference type="EMBL" id="OHT10563.1"/>
    </source>
</evidence>
<comment type="catalytic activity">
    <reaction evidence="14">
        <text>Ca(2+)(in) + ATP + H2O = Ca(2+)(out) + ADP + phosphate + H(+)</text>
        <dbReference type="Rhea" id="RHEA:18105"/>
        <dbReference type="ChEBI" id="CHEBI:15377"/>
        <dbReference type="ChEBI" id="CHEBI:15378"/>
        <dbReference type="ChEBI" id="CHEBI:29108"/>
        <dbReference type="ChEBI" id="CHEBI:30616"/>
        <dbReference type="ChEBI" id="CHEBI:43474"/>
        <dbReference type="ChEBI" id="CHEBI:456216"/>
        <dbReference type="EC" id="7.2.2.10"/>
    </reaction>
</comment>
<dbReference type="SFLD" id="SFLDS00003">
    <property type="entry name" value="Haloacid_Dehalogenase"/>
    <property type="match status" value="1"/>
</dbReference>
<dbReference type="InterPro" id="IPR001757">
    <property type="entry name" value="P_typ_ATPase"/>
</dbReference>
<dbReference type="VEuPathDB" id="TrichDB:TRFO_20050"/>